<accession>A0A7S4MRJ8</accession>
<gene>
    <name evidence="2" type="ORF">OAUR00152_LOCUS14823</name>
</gene>
<protein>
    <submittedName>
        <fullName evidence="2">Uncharacterized protein</fullName>
    </submittedName>
</protein>
<sequence>MQVQRELMRQSAVSSGRIGCTVAFITLCCVLNVGLESAGLSIFKSLESAPTYALPSGRRKGDDGAGEVRLMEHNSTYALAANPPGTHNFSSGIGKNGNTSISDFDPREKPILAIICGSRSQSTWERLADAPLQSVLVPSLGRTIWENETTTWDTRLYVAIDEDDRFWQERYNNDTVDLGLTKPSWLTLVFASFIKDPNSTNRIPFNDIARVAFNDGAEYFVRVNDDTEFVTPGWITLGTSKLRSFDPPNVGVVGPICHQGNTEILTHDMVHRNHMIIFNETYYPEVFRNWYLDDWIDGVYKATNLGLNENRSLALPGWEVVHHLTEKRYKVHSVGEDHLEGEFHKGKDLILKYMHQV</sequence>
<keyword evidence="1" id="KW-0472">Membrane</keyword>
<name>A0A7S4MRJ8_9STRA</name>
<dbReference type="EMBL" id="HBKQ01021857">
    <property type="protein sequence ID" value="CAE2238430.1"/>
    <property type="molecule type" value="Transcribed_RNA"/>
</dbReference>
<keyword evidence="1" id="KW-1133">Transmembrane helix</keyword>
<evidence type="ECO:0000313" key="2">
    <source>
        <dbReference type="EMBL" id="CAE2238430.1"/>
    </source>
</evidence>
<organism evidence="2">
    <name type="scientific">Odontella aurita</name>
    <dbReference type="NCBI Taxonomy" id="265563"/>
    <lineage>
        <taxon>Eukaryota</taxon>
        <taxon>Sar</taxon>
        <taxon>Stramenopiles</taxon>
        <taxon>Ochrophyta</taxon>
        <taxon>Bacillariophyta</taxon>
        <taxon>Mediophyceae</taxon>
        <taxon>Biddulphiophycidae</taxon>
        <taxon>Eupodiscales</taxon>
        <taxon>Odontellaceae</taxon>
        <taxon>Odontella</taxon>
    </lineage>
</organism>
<reference evidence="2" key="1">
    <citation type="submission" date="2021-01" db="EMBL/GenBank/DDBJ databases">
        <authorList>
            <person name="Corre E."/>
            <person name="Pelletier E."/>
            <person name="Niang G."/>
            <person name="Scheremetjew M."/>
            <person name="Finn R."/>
            <person name="Kale V."/>
            <person name="Holt S."/>
            <person name="Cochrane G."/>
            <person name="Meng A."/>
            <person name="Brown T."/>
            <person name="Cohen L."/>
        </authorList>
    </citation>
    <scope>NUCLEOTIDE SEQUENCE</scope>
    <source>
        <strain evidence="2">Isolate 1302-5</strain>
    </source>
</reference>
<keyword evidence="1" id="KW-0812">Transmembrane</keyword>
<feature type="transmembrane region" description="Helical" evidence="1">
    <location>
        <begin position="12"/>
        <end position="35"/>
    </location>
</feature>
<evidence type="ECO:0000256" key="1">
    <source>
        <dbReference type="SAM" id="Phobius"/>
    </source>
</evidence>
<proteinExistence type="predicted"/>
<dbReference type="AlphaFoldDB" id="A0A7S4MRJ8"/>